<protein>
    <recommendedName>
        <fullName evidence="6">Hydroxyproline-rich glycoprotein family protein</fullName>
    </recommendedName>
</protein>
<feature type="compositionally biased region" description="Low complexity" evidence="3">
    <location>
        <begin position="397"/>
        <end position="406"/>
    </location>
</feature>
<evidence type="ECO:0000256" key="1">
    <source>
        <dbReference type="ARBA" id="ARBA00023054"/>
    </source>
</evidence>
<dbReference type="EMBL" id="CAXHTB010000009">
    <property type="protein sequence ID" value="CAL0312041.1"/>
    <property type="molecule type" value="Genomic_DNA"/>
</dbReference>
<feature type="region of interest" description="Disordered" evidence="3">
    <location>
        <begin position="214"/>
        <end position="246"/>
    </location>
</feature>
<sequence length="791" mass="86802">MASVGFCGLKPMLFRRKMNATSAIELKVLKGSPSSKKSPKSQNKESGESMELSFVGADQLILMVEIHKKIFAFRDIMDLAPCNSSASLREVVLKTLEDLHKLDPEIVPKDEVSKMKDKSIDQAMAYFCEALKSVGESWTMNNDGMEKLNIVFPSCKDKSNMRSLSETMLVTLDCLIKLTSERFDNMEEDDLKKDFSPKASSFGKFIMRTSSFTDSNYSSCSSPNTPKSVLPELMKYSDSPRSSSGSSLLYSLRVQAVEKLNPIDVKRLSFHMSPTHIGHQNGKIEEDTSEDLVFYLDTMEESYSTITHDDVKKTPKLQGIGEVEIPPLSPRPLQPQSPRLAQKPSPMQEDSVPDPPPMIQTNTVPQPPPPPPKLSIMILTKTVPQPPPPPPKPQPLTPFLQPNLAVTPPPPPSPLNLQQSAIAVRTQPPPPPPPPMPKGPGSSAVATPPPPRPSMPICSGAAVAAPPPPPPPGPLKGGSVPAPPPPALRGIGGAGPPPPPPGAARSLRPKATTKLKRSTQLGNLYRTLKGKLEGSNLKGKPSAAGRKGAVGGANTGGKGMADALAEMTKRSSYFQQIEEDVQKYTKQIIELRSAITNFKTKDMAELSKFHKDVESVLENLTDESQVLSRFEGFPTKKLEAVRMAAALYNKLNSIFTELQNWKVVTPVGQLLDKVERYFNKIKTELDALERTKDEETKKFKGHNIEFDFHILIKIKEAMVDVSSGCMELAIKEKRDDAAKKSDGPKKESAKLLWRAFQFAFRVYTFSGGHDDRADNLTRELAQEIQSDPNHP</sequence>
<organism evidence="4 5">
    <name type="scientific">Lupinus luteus</name>
    <name type="common">European yellow lupine</name>
    <dbReference type="NCBI Taxonomy" id="3873"/>
    <lineage>
        <taxon>Eukaryota</taxon>
        <taxon>Viridiplantae</taxon>
        <taxon>Streptophyta</taxon>
        <taxon>Embryophyta</taxon>
        <taxon>Tracheophyta</taxon>
        <taxon>Spermatophyta</taxon>
        <taxon>Magnoliopsida</taxon>
        <taxon>eudicotyledons</taxon>
        <taxon>Gunneridae</taxon>
        <taxon>Pentapetalae</taxon>
        <taxon>rosids</taxon>
        <taxon>fabids</taxon>
        <taxon>Fabales</taxon>
        <taxon>Fabaceae</taxon>
        <taxon>Papilionoideae</taxon>
        <taxon>50 kb inversion clade</taxon>
        <taxon>genistoids sensu lato</taxon>
        <taxon>core genistoids</taxon>
        <taxon>Genisteae</taxon>
        <taxon>Lupinus</taxon>
    </lineage>
</organism>
<evidence type="ECO:0000256" key="2">
    <source>
        <dbReference type="SAM" id="Coils"/>
    </source>
</evidence>
<evidence type="ECO:0000256" key="3">
    <source>
        <dbReference type="SAM" id="MobiDB-lite"/>
    </source>
</evidence>
<dbReference type="PANTHER" id="PTHR31342">
    <property type="entry name" value="PROTEIN CHUP1, CHLOROPLASTIC"/>
    <property type="match status" value="1"/>
</dbReference>
<gene>
    <name evidence="4" type="ORF">LLUT_LOCUS13101</name>
</gene>
<dbReference type="PANTHER" id="PTHR31342:SF16">
    <property type="entry name" value="TALIN_MIDDLE DOMAIN-CONTAINING PROTEIN"/>
    <property type="match status" value="1"/>
</dbReference>
<evidence type="ECO:0000313" key="5">
    <source>
        <dbReference type="Proteomes" id="UP001497480"/>
    </source>
</evidence>
<feature type="compositionally biased region" description="Pro residues" evidence="3">
    <location>
        <begin position="465"/>
        <end position="474"/>
    </location>
</feature>
<proteinExistence type="predicted"/>
<feature type="compositionally biased region" description="Low complexity" evidence="3">
    <location>
        <begin position="455"/>
        <end position="464"/>
    </location>
</feature>
<feature type="compositionally biased region" description="Polar residues" evidence="3">
    <location>
        <begin position="214"/>
        <end position="227"/>
    </location>
</feature>
<dbReference type="PRINTS" id="PR01217">
    <property type="entry name" value="PRICHEXTENSN"/>
</dbReference>
<name>A0AAV1WTI9_LUPLU</name>
<feature type="region of interest" description="Disordered" evidence="3">
    <location>
        <begin position="322"/>
        <end position="518"/>
    </location>
</feature>
<evidence type="ECO:0000313" key="4">
    <source>
        <dbReference type="EMBL" id="CAL0312041.1"/>
    </source>
</evidence>
<keyword evidence="5" id="KW-1185">Reference proteome</keyword>
<feature type="compositionally biased region" description="Pro residues" evidence="3">
    <location>
        <begin position="384"/>
        <end position="396"/>
    </location>
</feature>
<dbReference type="Proteomes" id="UP001497480">
    <property type="component" value="Unassembled WGS sequence"/>
</dbReference>
<comment type="caution">
    <text evidence="4">The sequence shown here is derived from an EMBL/GenBank/DDBJ whole genome shotgun (WGS) entry which is preliminary data.</text>
</comment>
<dbReference type="AlphaFoldDB" id="A0AAV1WTI9"/>
<feature type="compositionally biased region" description="Pro residues" evidence="3">
    <location>
        <begin position="427"/>
        <end position="438"/>
    </location>
</feature>
<dbReference type="InterPro" id="IPR040265">
    <property type="entry name" value="CHUP1/IPGA1-like"/>
</dbReference>
<feature type="compositionally biased region" description="Low complexity" evidence="3">
    <location>
        <begin position="237"/>
        <end position="246"/>
    </location>
</feature>
<evidence type="ECO:0008006" key="6">
    <source>
        <dbReference type="Google" id="ProtNLM"/>
    </source>
</evidence>
<feature type="coiled-coil region" evidence="2">
    <location>
        <begin position="671"/>
        <end position="705"/>
    </location>
</feature>
<keyword evidence="1 2" id="KW-0175">Coiled coil</keyword>
<accession>A0AAV1WTI9</accession>
<reference evidence="4 5" key="1">
    <citation type="submission" date="2024-03" db="EMBL/GenBank/DDBJ databases">
        <authorList>
            <person name="Martinez-Hernandez J."/>
        </authorList>
    </citation>
    <scope>NUCLEOTIDE SEQUENCE [LARGE SCALE GENOMIC DNA]</scope>
</reference>
<feature type="compositionally biased region" description="Basic residues" evidence="3">
    <location>
        <begin position="507"/>
        <end position="517"/>
    </location>
</feature>